<reference evidence="3 4" key="1">
    <citation type="submission" date="2018-08" db="EMBL/GenBank/DDBJ databases">
        <title>Genome and evolution of the arbuscular mycorrhizal fungus Diversispora epigaea (formerly Glomus versiforme) and its bacterial endosymbionts.</title>
        <authorList>
            <person name="Sun X."/>
            <person name="Fei Z."/>
            <person name="Harrison M."/>
        </authorList>
    </citation>
    <scope>NUCLEOTIDE SEQUENCE [LARGE SCALE GENOMIC DNA]</scope>
    <source>
        <strain evidence="3 4">IT104</strain>
    </source>
</reference>
<sequence length="315" mass="35150">MSLSKENVSLSKENGVVFCPKYSAPWFYYHLTIVQAGTAAVFTTFLVTHLSATALASFGGVELTNKTIVLGRVYYQNKFLEPIVVLGSLCGHMIAGIAKRVIKQYWKYKKQDPRKLIGEVRIKVEKKTSDETDENGGVRQKITTKTTTTITGSYISRALALIGQNHHVTGYLLIPCVLGHVLLNRILPRRHFGDSSMINASYVTLSLKKWPWPSYLGLTALIVIGGYHVGSGLPVVYKILKGLLIKKNGEKISESARKRHRYIRNGIIVSTIGLLMAGILVIGGKIGKDNTRIPLRKEYLKVYGQIYPQSWVREM</sequence>
<feature type="transmembrane region" description="Helical" evidence="1">
    <location>
        <begin position="215"/>
        <end position="240"/>
    </location>
</feature>
<feature type="domain" description="Mitochondrial adapter protein MCP1 transmembrane" evidence="2">
    <location>
        <begin position="176"/>
        <end position="287"/>
    </location>
</feature>
<dbReference type="GO" id="GO:0055088">
    <property type="term" value="P:lipid homeostasis"/>
    <property type="evidence" value="ECO:0007669"/>
    <property type="project" value="InterPro"/>
</dbReference>
<keyword evidence="1" id="KW-0472">Membrane</keyword>
<dbReference type="Pfam" id="PF07950">
    <property type="entry name" value="MCP1_TM"/>
    <property type="match status" value="1"/>
</dbReference>
<evidence type="ECO:0000313" key="3">
    <source>
        <dbReference type="EMBL" id="RHZ47127.1"/>
    </source>
</evidence>
<protein>
    <recommendedName>
        <fullName evidence="2">Mitochondrial adapter protein MCP1 transmembrane domain-containing protein</fullName>
    </recommendedName>
</protein>
<dbReference type="OrthoDB" id="10259513at2759"/>
<gene>
    <name evidence="3" type="ORF">Glove_590g20</name>
</gene>
<evidence type="ECO:0000259" key="2">
    <source>
        <dbReference type="Pfam" id="PF07950"/>
    </source>
</evidence>
<feature type="transmembrane region" description="Helical" evidence="1">
    <location>
        <begin position="79"/>
        <end position="98"/>
    </location>
</feature>
<feature type="transmembrane region" description="Helical" evidence="1">
    <location>
        <begin position="168"/>
        <end position="187"/>
    </location>
</feature>
<dbReference type="STRING" id="1348612.A0A397G981"/>
<dbReference type="InterPro" id="IPR039960">
    <property type="entry name" value="MCP1"/>
</dbReference>
<keyword evidence="4" id="KW-1185">Reference proteome</keyword>
<dbReference type="PANTHER" id="PTHR38409:SF1">
    <property type="entry name" value="MITOCHONDRIAL ADAPTER PROTEIN MCP1"/>
    <property type="match status" value="1"/>
</dbReference>
<name>A0A397G981_9GLOM</name>
<accession>A0A397G981</accession>
<dbReference type="InterPro" id="IPR012472">
    <property type="entry name" value="MCP1_TM"/>
</dbReference>
<keyword evidence="1" id="KW-1133">Transmembrane helix</keyword>
<proteinExistence type="predicted"/>
<comment type="caution">
    <text evidence="3">The sequence shown here is derived from an EMBL/GenBank/DDBJ whole genome shotgun (WGS) entry which is preliminary data.</text>
</comment>
<dbReference type="EMBL" id="PQFF01000495">
    <property type="protein sequence ID" value="RHZ47127.1"/>
    <property type="molecule type" value="Genomic_DNA"/>
</dbReference>
<evidence type="ECO:0000313" key="4">
    <source>
        <dbReference type="Proteomes" id="UP000266861"/>
    </source>
</evidence>
<dbReference type="Proteomes" id="UP000266861">
    <property type="component" value="Unassembled WGS sequence"/>
</dbReference>
<evidence type="ECO:0000256" key="1">
    <source>
        <dbReference type="SAM" id="Phobius"/>
    </source>
</evidence>
<keyword evidence="1" id="KW-0812">Transmembrane</keyword>
<dbReference type="PANTHER" id="PTHR38409">
    <property type="entry name" value="MDM10-COMPLEMENTING PROTEIN 1"/>
    <property type="match status" value="1"/>
</dbReference>
<feature type="transmembrane region" description="Helical" evidence="1">
    <location>
        <begin position="261"/>
        <end position="282"/>
    </location>
</feature>
<organism evidence="3 4">
    <name type="scientific">Diversispora epigaea</name>
    <dbReference type="NCBI Taxonomy" id="1348612"/>
    <lineage>
        <taxon>Eukaryota</taxon>
        <taxon>Fungi</taxon>
        <taxon>Fungi incertae sedis</taxon>
        <taxon>Mucoromycota</taxon>
        <taxon>Glomeromycotina</taxon>
        <taxon>Glomeromycetes</taxon>
        <taxon>Diversisporales</taxon>
        <taxon>Diversisporaceae</taxon>
        <taxon>Diversispora</taxon>
    </lineage>
</organism>
<dbReference type="AlphaFoldDB" id="A0A397G981"/>